<evidence type="ECO:0000313" key="2">
    <source>
        <dbReference type="EMBL" id="CEL53955.1"/>
    </source>
</evidence>
<dbReference type="AlphaFoldDB" id="A0A0B7F8S5"/>
<dbReference type="STRING" id="1108050.A0A0B7F8S5"/>
<feature type="compositionally biased region" description="Polar residues" evidence="1">
    <location>
        <begin position="10"/>
        <end position="19"/>
    </location>
</feature>
<feature type="compositionally biased region" description="Polar residues" evidence="1">
    <location>
        <begin position="122"/>
        <end position="145"/>
    </location>
</feature>
<evidence type="ECO:0000256" key="1">
    <source>
        <dbReference type="SAM" id="MobiDB-lite"/>
    </source>
</evidence>
<feature type="compositionally biased region" description="Polar residues" evidence="1">
    <location>
        <begin position="358"/>
        <end position="407"/>
    </location>
</feature>
<keyword evidence="3" id="KW-1185">Reference proteome</keyword>
<gene>
    <name evidence="2" type="ORF">RSOLAG1IB_06738</name>
</gene>
<feature type="region of interest" description="Disordered" evidence="1">
    <location>
        <begin position="338"/>
        <end position="407"/>
    </location>
</feature>
<feature type="region of interest" description="Disordered" evidence="1">
    <location>
        <begin position="1"/>
        <end position="27"/>
    </location>
</feature>
<dbReference type="Proteomes" id="UP000059188">
    <property type="component" value="Unassembled WGS sequence"/>
</dbReference>
<accession>A0A0B7F8S5</accession>
<feature type="compositionally biased region" description="Low complexity" evidence="1">
    <location>
        <begin position="109"/>
        <end position="119"/>
    </location>
</feature>
<reference evidence="2 3" key="1">
    <citation type="submission" date="2014-11" db="EMBL/GenBank/DDBJ databases">
        <authorList>
            <person name="Wibberg Daniel"/>
        </authorList>
    </citation>
    <scope>NUCLEOTIDE SEQUENCE [LARGE SCALE GENOMIC DNA]</scope>
    <source>
        <strain evidence="2">Rhizoctonia solani AG1-IB 7/3/14</strain>
    </source>
</reference>
<protein>
    <submittedName>
        <fullName evidence="2">Uncharacterized protein</fullName>
    </submittedName>
</protein>
<organism evidence="2 3">
    <name type="scientific">Thanatephorus cucumeris (strain AG1-IB / isolate 7/3/14)</name>
    <name type="common">Lettuce bottom rot fungus</name>
    <name type="synonym">Rhizoctonia solani</name>
    <dbReference type="NCBI Taxonomy" id="1108050"/>
    <lineage>
        <taxon>Eukaryota</taxon>
        <taxon>Fungi</taxon>
        <taxon>Dikarya</taxon>
        <taxon>Basidiomycota</taxon>
        <taxon>Agaricomycotina</taxon>
        <taxon>Agaricomycetes</taxon>
        <taxon>Cantharellales</taxon>
        <taxon>Ceratobasidiaceae</taxon>
        <taxon>Rhizoctonia</taxon>
        <taxon>Rhizoctonia solani AG-1</taxon>
    </lineage>
</organism>
<sequence>MPSYPRLSPARSSAPQTAPDSYCNDQLDKDQNCPTKCPPPRSLQDLLYGGSVDLFGATYLSSPLDTGAFNMPSLASVKGYQTSDTSTKEHIWEPPVTATASMHSHVFRPSSQPSFSTPPTIEPNNKANSRSRQSMTKKPQGASSRRPNIEDFISMVFCPREHEAYIHDYVGTDSKYTLAKNYAGMMVRSSVKSHDMRDKMHEVFQTLDAMDLFLRFLLDHGELKPEQKGCLSLRICFGALTALLGDFSQGNCVELSASDPNAPVISRNHLPRFRNYNPELTLILRRLAEKLEKSMNLYRHRRSPSCSLVAKFQEMSDTLQVWNEHLKDDTFSSPSRIASEWLRNHPQQVDNRRRNKAYSEQASPNLSDNSRTSPTNYDLNFISPMSSYTEPTHMSQGSGHSTRTDGSFSYDGESLFETGPQATAAGVTYFASTNMSTSPMSFEPTSSLYHSTNTVDQNMGFSPITNGFATFTHNPRQYPGPGPGY</sequence>
<feature type="region of interest" description="Disordered" evidence="1">
    <location>
        <begin position="103"/>
        <end position="145"/>
    </location>
</feature>
<dbReference type="EMBL" id="LN679113">
    <property type="protein sequence ID" value="CEL53955.1"/>
    <property type="molecule type" value="Genomic_DNA"/>
</dbReference>
<dbReference type="OrthoDB" id="3151225at2759"/>
<name>A0A0B7F8S5_THACB</name>
<proteinExistence type="predicted"/>
<evidence type="ECO:0000313" key="3">
    <source>
        <dbReference type="Proteomes" id="UP000059188"/>
    </source>
</evidence>